<evidence type="ECO:0000313" key="4">
    <source>
        <dbReference type="Proteomes" id="UP000887023"/>
    </source>
</evidence>
<dbReference type="Proteomes" id="UP000887023">
    <property type="component" value="Chromosome"/>
</dbReference>
<keyword evidence="4" id="KW-1185">Reference proteome</keyword>
<accession>A0ABX8SCH5</accession>
<dbReference type="InterPro" id="IPR021255">
    <property type="entry name" value="DUF2807"/>
</dbReference>
<evidence type="ECO:0000259" key="2">
    <source>
        <dbReference type="Pfam" id="PF10988"/>
    </source>
</evidence>
<feature type="domain" description="Putative auto-transporter adhesin head GIN" evidence="2">
    <location>
        <begin position="41"/>
        <end position="202"/>
    </location>
</feature>
<organism evidence="3 4">
    <name type="scientific">Skermania pinensis</name>
    <dbReference type="NCBI Taxonomy" id="39122"/>
    <lineage>
        <taxon>Bacteria</taxon>
        <taxon>Bacillati</taxon>
        <taxon>Actinomycetota</taxon>
        <taxon>Actinomycetes</taxon>
        <taxon>Mycobacteriales</taxon>
        <taxon>Gordoniaceae</taxon>
        <taxon>Skermania</taxon>
    </lineage>
</organism>
<proteinExistence type="predicted"/>
<feature type="chain" id="PRO_5045423855" evidence="1">
    <location>
        <begin position="32"/>
        <end position="217"/>
    </location>
</feature>
<keyword evidence="1" id="KW-0732">Signal</keyword>
<dbReference type="PANTHER" id="PTHR39200:SF1">
    <property type="entry name" value="AUTO-TRANSPORTER ADHESIN HEAD GIN DOMAIN-CONTAINING PROTEIN-RELATED"/>
    <property type="match status" value="1"/>
</dbReference>
<dbReference type="Gene3D" id="2.160.20.120">
    <property type="match status" value="1"/>
</dbReference>
<protein>
    <submittedName>
        <fullName evidence="3">DUF2807 domain-containing protein</fullName>
    </submittedName>
</protein>
<evidence type="ECO:0000256" key="1">
    <source>
        <dbReference type="SAM" id="SignalP"/>
    </source>
</evidence>
<reference evidence="3" key="1">
    <citation type="submission" date="2021-07" db="EMBL/GenBank/DDBJ databases">
        <title>Candidatus Kaistella beijingensis sp. nov. isolated from a municipal wastewater treatment plant is involved in sludge foaming.</title>
        <authorList>
            <person name="Song Y."/>
            <person name="Liu S.-J."/>
        </authorList>
    </citation>
    <scope>NUCLEOTIDE SEQUENCE</scope>
    <source>
        <strain evidence="3">DSM 43998</strain>
    </source>
</reference>
<gene>
    <name evidence="3" type="ORF">KV203_02370</name>
</gene>
<feature type="signal peptide" evidence="1">
    <location>
        <begin position="1"/>
        <end position="31"/>
    </location>
</feature>
<evidence type="ECO:0000313" key="3">
    <source>
        <dbReference type="EMBL" id="QXQ14300.1"/>
    </source>
</evidence>
<dbReference type="Pfam" id="PF10988">
    <property type="entry name" value="DUF2807"/>
    <property type="match status" value="1"/>
</dbReference>
<name>A0ABX8SCH5_9ACTN</name>
<dbReference type="RefSeq" id="WP_066466858.1">
    <property type="nucleotide sequence ID" value="NZ_CBCRUZ010000003.1"/>
</dbReference>
<sequence>MSSPRAVARLLLTLSSAFLVLLGTNVGTANADVQGRAVSGFNAVTFAAVGTLNIRVTGEESLTIEAEPHVLPLLTSDVVGGRLILGSRPTPWLVVRQPIVYNLTVKSLDSLEVTSAGNVNIEGLRAGTLAAKITGTGTVTPIGTADHLDLTFTGTGNFAGENLQTRTAQVMLTGVGNVTTAVSEHLDANLTGTGRITYLGNPSVSKNITGVGTVVAG</sequence>
<dbReference type="EMBL" id="CP079105">
    <property type="protein sequence ID" value="QXQ14300.1"/>
    <property type="molecule type" value="Genomic_DNA"/>
</dbReference>
<dbReference type="PANTHER" id="PTHR39200">
    <property type="entry name" value="HYPOTHETICAL EXPORTED PROTEIN"/>
    <property type="match status" value="1"/>
</dbReference>